<organism evidence="9 10">
    <name type="scientific">Gracilibacillus halotolerans</name>
    <dbReference type="NCBI Taxonomy" id="74386"/>
    <lineage>
        <taxon>Bacteria</taxon>
        <taxon>Bacillati</taxon>
        <taxon>Bacillota</taxon>
        <taxon>Bacilli</taxon>
        <taxon>Bacillales</taxon>
        <taxon>Bacillaceae</taxon>
        <taxon>Gracilibacillus</taxon>
    </lineage>
</organism>
<dbReference type="EMBL" id="JACHON010000026">
    <property type="protein sequence ID" value="MBB6514218.1"/>
    <property type="molecule type" value="Genomic_DNA"/>
</dbReference>
<dbReference type="Pfam" id="PF03425">
    <property type="entry name" value="CBM_11"/>
    <property type="match status" value="1"/>
</dbReference>
<gene>
    <name evidence="9" type="ORF">GGQ92_003041</name>
</gene>
<proteinExistence type="inferred from homology"/>
<evidence type="ECO:0000256" key="3">
    <source>
        <dbReference type="ARBA" id="ARBA00023295"/>
    </source>
</evidence>
<feature type="active site" description="Proton donor" evidence="4">
    <location>
        <position position="206"/>
    </location>
</feature>
<keyword evidence="6" id="KW-0472">Membrane</keyword>
<feature type="compositionally biased region" description="Acidic residues" evidence="5">
    <location>
        <begin position="1020"/>
        <end position="1031"/>
    </location>
</feature>
<dbReference type="SUPFAM" id="SSF49785">
    <property type="entry name" value="Galactose-binding domain-like"/>
    <property type="match status" value="3"/>
</dbReference>
<feature type="signal peptide" evidence="7">
    <location>
        <begin position="1"/>
        <end position="30"/>
    </location>
</feature>
<dbReference type="GO" id="GO:0006080">
    <property type="term" value="P:substituted mannan metabolic process"/>
    <property type="evidence" value="ECO:0007669"/>
    <property type="project" value="InterPro"/>
</dbReference>
<dbReference type="InterPro" id="IPR017853">
    <property type="entry name" value="GH"/>
</dbReference>
<sequence length="1183" mass="131998">MKKIISCLSISLIFISFLSHPMASTPSVHAATTIHLADSQASNYTKALFSYLQSTSGQHILFGHQHATDEGLTLTNDPPRVASEQSEVLNAVGDYPAIFGWDTLSIDGFEKPGIEGDVPQSIDNLAASMKKAHELGGVIVLSMHPMNFATGGDFYDTSGETVTHILPGGKHHNDFTAWLDNIATLAHKVKDENGESIPIIFRPFHEQTGAWFWWGAHQTTPEQYKALFRFTVEYLRDTKDVHNFLYVFSPGAGPAGDVERYLETYPGDEYVDILGIDNYDSPDNAGSDEWINGLVTDLAMLVDLADERGKIPALTEFGYSASGMSETDVTLDWFTRVFGAIKDHPKARNIAYMQTWANFGWPDNVFVPYKDVNGDLGGDHELLPDFQAFEADDYSAFRNQIQNQIYTDEHIAVDVADSQPNAYVVSPLSGSFIISNEETLRVRVNHDTPEKVTYTVEGSDTTHELTYNPETNYYEATWRPAAKFNGSSTNLTFQVTHRNGSVYEESVKVFVKASNLPVKIYTFDEKIDGVQFNGTYPETDSSNIDHLLLEEDGKLRFQVGDMPVEETWQELKLELTDLTSDEIQQTNQVSLEVLLPTSAGDGTIQAVVQYPDDWDTKYGMSETIQPLEELEEVVINGAVYKKYEASIHAPSPEGARSIAISIVGSQLDFSNPIYIDNIRLDNTFAEEPANPLLVDNFESYLGDQTLLSNAYSSNGDKVTLSLTTDQKNNGEYGLAYDFTIASMGYSGRQTSLGNRDWSETNAIQFWLKHEEYPNDLTIQIQIGGVSFEAYRPLNKDFNGIVTIPFTEFEPAPWENKPNVIIDKDKLTNVTQFSIYTGGEQGEGTLYFDDILAVHDASLPEVPGADDSPETEREPILFDFEDGHNDWSIVGGDATEPIITNDGINSSSLQFSFELNPEDKIELTTASIPTLFNEDEISAKLRLSAGSVIAKLFVKTGEDWSWYDSGDFLLKSGDVQTLTWSLENVNNVEHIQAFGFEFIPVDGDGTALITIDDITLNLEDQEESVEEDDETDNPSPDNNQEPEKELKEKLSQLENRLADLENKLTNEDNLDINKIKEELKNIRNEYEMIGIEKANIIKQLEFLEDQLNMASKETDKGNKGTSNNSDDADSKSKDVPDNDSAIDGPNNKLPNTSTSMWNYLLIGSALFLIGLCSMYLMRIKRLER</sequence>
<feature type="active site" description="Nucleophile" evidence="4">
    <location>
        <position position="316"/>
    </location>
</feature>
<dbReference type="EC" id="3.2.1.78" evidence="9"/>
<dbReference type="InterPro" id="IPR015295">
    <property type="entry name" value="CBM27"/>
</dbReference>
<reference evidence="9 10" key="1">
    <citation type="submission" date="2020-08" db="EMBL/GenBank/DDBJ databases">
        <title>Genomic Encyclopedia of Type Strains, Phase IV (KMG-IV): sequencing the most valuable type-strain genomes for metagenomic binning, comparative biology and taxonomic classification.</title>
        <authorList>
            <person name="Goeker M."/>
        </authorList>
    </citation>
    <scope>NUCLEOTIDE SEQUENCE [LARGE SCALE GENOMIC DNA]</scope>
    <source>
        <strain evidence="9 10">DSM 11805</strain>
    </source>
</reference>
<dbReference type="PANTHER" id="PTHR40079">
    <property type="entry name" value="MANNAN ENDO-1,4-BETA-MANNOSIDASE E-RELATED"/>
    <property type="match status" value="1"/>
</dbReference>
<evidence type="ECO:0000259" key="8">
    <source>
        <dbReference type="PROSITE" id="PS51764"/>
    </source>
</evidence>
<comment type="similarity">
    <text evidence="1 4">Belongs to the glycosyl hydrolase 26 family.</text>
</comment>
<accession>A0A841RUS5</accession>
<keyword evidence="3 4" id="KW-0326">Glycosidase</keyword>
<evidence type="ECO:0000256" key="2">
    <source>
        <dbReference type="ARBA" id="ARBA00022801"/>
    </source>
</evidence>
<keyword evidence="2 4" id="KW-0378">Hydrolase</keyword>
<keyword evidence="6" id="KW-1133">Transmembrane helix</keyword>
<feature type="transmembrane region" description="Helical" evidence="6">
    <location>
        <begin position="1155"/>
        <end position="1176"/>
    </location>
</feature>
<dbReference type="InterPro" id="IPR000805">
    <property type="entry name" value="Glyco_hydro_26"/>
</dbReference>
<dbReference type="InterPro" id="IPR008979">
    <property type="entry name" value="Galactose-bd-like_sf"/>
</dbReference>
<comment type="caution">
    <text evidence="9">The sequence shown here is derived from an EMBL/GenBank/DDBJ whole genome shotgun (WGS) entry which is preliminary data.</text>
</comment>
<dbReference type="RefSeq" id="WP_184250835.1">
    <property type="nucleotide sequence ID" value="NZ_BAAACU010000011.1"/>
</dbReference>
<evidence type="ECO:0000313" key="10">
    <source>
        <dbReference type="Proteomes" id="UP000572212"/>
    </source>
</evidence>
<name>A0A841RUS5_9BACI</name>
<evidence type="ECO:0000256" key="1">
    <source>
        <dbReference type="ARBA" id="ARBA00007754"/>
    </source>
</evidence>
<evidence type="ECO:0000256" key="6">
    <source>
        <dbReference type="SAM" id="Phobius"/>
    </source>
</evidence>
<evidence type="ECO:0000256" key="5">
    <source>
        <dbReference type="SAM" id="MobiDB-lite"/>
    </source>
</evidence>
<dbReference type="Gene3D" id="2.60.120.430">
    <property type="entry name" value="Galactose-binding lectin"/>
    <property type="match status" value="1"/>
</dbReference>
<dbReference type="InterPro" id="IPR049475">
    <property type="entry name" value="Mann_GBD_bact"/>
</dbReference>
<dbReference type="InterPro" id="IPR022790">
    <property type="entry name" value="GH26_dom"/>
</dbReference>
<dbReference type="PANTHER" id="PTHR40079:SF4">
    <property type="entry name" value="GH26 DOMAIN-CONTAINING PROTEIN-RELATED"/>
    <property type="match status" value="1"/>
</dbReference>
<feature type="domain" description="GH26" evidence="8">
    <location>
        <begin position="43"/>
        <end position="399"/>
    </location>
</feature>
<dbReference type="Pfam" id="PF21253">
    <property type="entry name" value="Mann_GBD_bact"/>
    <property type="match status" value="1"/>
</dbReference>
<feature type="region of interest" description="Disordered" evidence="5">
    <location>
        <begin position="1020"/>
        <end position="1045"/>
    </location>
</feature>
<keyword evidence="6" id="KW-0812">Transmembrane</keyword>
<dbReference type="PROSITE" id="PS51764">
    <property type="entry name" value="GH26"/>
    <property type="match status" value="1"/>
</dbReference>
<dbReference type="GO" id="GO:0008810">
    <property type="term" value="F:cellulase activity"/>
    <property type="evidence" value="ECO:0007669"/>
    <property type="project" value="InterPro"/>
</dbReference>
<keyword evidence="10" id="KW-1185">Reference proteome</keyword>
<feature type="region of interest" description="Disordered" evidence="5">
    <location>
        <begin position="1111"/>
        <end position="1147"/>
    </location>
</feature>
<dbReference type="GO" id="GO:0030245">
    <property type="term" value="P:cellulose catabolic process"/>
    <property type="evidence" value="ECO:0007669"/>
    <property type="project" value="InterPro"/>
</dbReference>
<dbReference type="Gene3D" id="2.60.120.260">
    <property type="entry name" value="Galactose-binding domain-like"/>
    <property type="match status" value="2"/>
</dbReference>
<evidence type="ECO:0000313" key="9">
    <source>
        <dbReference type="EMBL" id="MBB6514218.1"/>
    </source>
</evidence>
<feature type="chain" id="PRO_5032349391" evidence="7">
    <location>
        <begin position="31"/>
        <end position="1183"/>
    </location>
</feature>
<dbReference type="Pfam" id="PF09212">
    <property type="entry name" value="CBM27"/>
    <property type="match status" value="1"/>
</dbReference>
<evidence type="ECO:0000256" key="7">
    <source>
        <dbReference type="SAM" id="SignalP"/>
    </source>
</evidence>
<protein>
    <submittedName>
        <fullName evidence="9">Mannan endo-1,4-beta-mannosidase</fullName>
        <ecNumber evidence="9">3.2.1.78</ecNumber>
    </submittedName>
</protein>
<keyword evidence="7" id="KW-0732">Signal</keyword>
<dbReference type="SUPFAM" id="SSF51445">
    <property type="entry name" value="(Trans)glycosidases"/>
    <property type="match status" value="1"/>
</dbReference>
<dbReference type="InterPro" id="IPR013783">
    <property type="entry name" value="Ig-like_fold"/>
</dbReference>
<dbReference type="Gene3D" id="2.60.40.10">
    <property type="entry name" value="Immunoglobulins"/>
    <property type="match status" value="1"/>
</dbReference>
<evidence type="ECO:0000256" key="4">
    <source>
        <dbReference type="PROSITE-ProRule" id="PRU01100"/>
    </source>
</evidence>
<dbReference type="GO" id="GO:0016985">
    <property type="term" value="F:mannan endo-1,4-beta-mannosidase activity"/>
    <property type="evidence" value="ECO:0007669"/>
    <property type="project" value="UniProtKB-EC"/>
</dbReference>
<dbReference type="InterPro" id="IPR005087">
    <property type="entry name" value="CBM11"/>
</dbReference>
<dbReference type="AlphaFoldDB" id="A0A841RUS5"/>
<dbReference type="Proteomes" id="UP000572212">
    <property type="component" value="Unassembled WGS sequence"/>
</dbReference>
<dbReference type="PRINTS" id="PR00739">
    <property type="entry name" value="GLHYDRLASE26"/>
</dbReference>
<dbReference type="Pfam" id="PF02156">
    <property type="entry name" value="Glyco_hydro_26"/>
    <property type="match status" value="1"/>
</dbReference>
<dbReference type="Gene3D" id="3.20.20.80">
    <property type="entry name" value="Glycosidases"/>
    <property type="match status" value="1"/>
</dbReference>